<reference evidence="4 5" key="1">
    <citation type="submission" date="2014-06" db="EMBL/GenBank/DDBJ databases">
        <title>Whole Genome Sequences of Three Symbiotic Endozoicomonas Bacteria.</title>
        <authorList>
            <person name="Neave M.J."/>
            <person name="Apprill A."/>
            <person name="Voolstra C.R."/>
        </authorList>
    </citation>
    <scope>NUCLEOTIDE SEQUENCE [LARGE SCALE GENOMIC DNA]</scope>
    <source>
        <strain evidence="4 5">DSM 22380</strain>
    </source>
</reference>
<dbReference type="PROSITE" id="PS00356">
    <property type="entry name" value="HTH_LACI_1"/>
    <property type="match status" value="1"/>
</dbReference>
<evidence type="ECO:0000313" key="5">
    <source>
        <dbReference type="Proteomes" id="UP000027997"/>
    </source>
</evidence>
<evidence type="ECO:0000313" key="4">
    <source>
        <dbReference type="EMBL" id="KEI70911.1"/>
    </source>
</evidence>
<dbReference type="InterPro" id="IPR009057">
    <property type="entry name" value="Homeodomain-like_sf"/>
</dbReference>
<accession>A0A081K9T5</accession>
<protein>
    <recommendedName>
        <fullName evidence="3">HTH tetR-type domain-containing protein</fullName>
    </recommendedName>
</protein>
<evidence type="ECO:0000256" key="2">
    <source>
        <dbReference type="PROSITE-ProRule" id="PRU00335"/>
    </source>
</evidence>
<feature type="DNA-binding region" description="H-T-H motif" evidence="2">
    <location>
        <begin position="29"/>
        <end position="48"/>
    </location>
</feature>
<comment type="caution">
    <text evidence="4">The sequence shown here is derived from an EMBL/GenBank/DDBJ whole genome shotgun (WGS) entry which is preliminary data.</text>
</comment>
<feature type="domain" description="HTH tetR-type" evidence="3">
    <location>
        <begin position="6"/>
        <end position="66"/>
    </location>
</feature>
<dbReference type="GO" id="GO:0003677">
    <property type="term" value="F:DNA binding"/>
    <property type="evidence" value="ECO:0007669"/>
    <property type="project" value="UniProtKB-UniRule"/>
</dbReference>
<dbReference type="Pfam" id="PF00440">
    <property type="entry name" value="TetR_N"/>
    <property type="match status" value="1"/>
</dbReference>
<dbReference type="AlphaFoldDB" id="A0A081K9T5"/>
<dbReference type="Proteomes" id="UP000027997">
    <property type="component" value="Unassembled WGS sequence"/>
</dbReference>
<dbReference type="Gene3D" id="1.10.357.10">
    <property type="entry name" value="Tetracycline Repressor, domain 2"/>
    <property type="match status" value="1"/>
</dbReference>
<dbReference type="RefSeq" id="WP_020580451.1">
    <property type="nucleotide sequence ID" value="NZ_JOJP01000001.1"/>
</dbReference>
<dbReference type="STRING" id="305900.GV64_09290"/>
<organism evidence="4 5">
    <name type="scientific">Endozoicomonas elysicola</name>
    <dbReference type="NCBI Taxonomy" id="305900"/>
    <lineage>
        <taxon>Bacteria</taxon>
        <taxon>Pseudomonadati</taxon>
        <taxon>Pseudomonadota</taxon>
        <taxon>Gammaproteobacteria</taxon>
        <taxon>Oceanospirillales</taxon>
        <taxon>Endozoicomonadaceae</taxon>
        <taxon>Endozoicomonas</taxon>
    </lineage>
</organism>
<gene>
    <name evidence="4" type="ORF">GV64_09290</name>
</gene>
<dbReference type="SUPFAM" id="SSF46689">
    <property type="entry name" value="Homeodomain-like"/>
    <property type="match status" value="1"/>
</dbReference>
<dbReference type="EMBL" id="JOJP01000001">
    <property type="protein sequence ID" value="KEI70911.1"/>
    <property type="molecule type" value="Genomic_DNA"/>
</dbReference>
<evidence type="ECO:0000259" key="3">
    <source>
        <dbReference type="PROSITE" id="PS50977"/>
    </source>
</evidence>
<keyword evidence="5" id="KW-1185">Reference proteome</keyword>
<sequence>MSPKAQQTFHHILDSAMACYLAKGINRTTLDDVARKGNVSRTTLYRYIKNGDDLLHQVLIRDAGERLTECEQAMRYHNNLASTLVDSILFFMRGRSNRPVFQLLFENQQSDVNSKLRLTPDMFRPMTIKIIEPFFQREQDKSNIRPDVTLEMATELICRVTLSLMTFPAQFINDEKALRQFLETMLVPAIVNRT</sequence>
<dbReference type="InterPro" id="IPR001647">
    <property type="entry name" value="HTH_TetR"/>
</dbReference>
<keyword evidence="1 2" id="KW-0238">DNA-binding</keyword>
<evidence type="ECO:0000256" key="1">
    <source>
        <dbReference type="ARBA" id="ARBA00023125"/>
    </source>
</evidence>
<dbReference type="eggNOG" id="COG1309">
    <property type="taxonomic scope" value="Bacteria"/>
</dbReference>
<proteinExistence type="predicted"/>
<dbReference type="PROSITE" id="PS50977">
    <property type="entry name" value="HTH_TETR_2"/>
    <property type="match status" value="1"/>
</dbReference>
<name>A0A081K9T5_9GAMM</name>